<evidence type="ECO:0000313" key="3">
    <source>
        <dbReference type="Proteomes" id="UP001196565"/>
    </source>
</evidence>
<protein>
    <submittedName>
        <fullName evidence="2">Uncharacterized protein</fullName>
    </submittedName>
</protein>
<comment type="caution">
    <text evidence="2">The sequence shown here is derived from an EMBL/GenBank/DDBJ whole genome shotgun (WGS) entry which is preliminary data.</text>
</comment>
<dbReference type="Proteomes" id="UP001196565">
    <property type="component" value="Unassembled WGS sequence"/>
</dbReference>
<evidence type="ECO:0000256" key="1">
    <source>
        <dbReference type="SAM" id="MobiDB-lite"/>
    </source>
</evidence>
<reference evidence="2 3" key="1">
    <citation type="submission" date="2021-07" db="EMBL/GenBank/DDBJ databases">
        <authorList>
            <person name="So Y."/>
        </authorList>
    </citation>
    <scope>NUCLEOTIDE SEQUENCE [LARGE SCALE GENOMIC DNA]</scope>
    <source>
        <strain evidence="2 3">HJA6</strain>
    </source>
</reference>
<name>A0ABS7AAS2_9PROT</name>
<dbReference type="EMBL" id="JAHYBZ010000005">
    <property type="protein sequence ID" value="MBW6399278.1"/>
    <property type="molecule type" value="Genomic_DNA"/>
</dbReference>
<proteinExistence type="predicted"/>
<accession>A0ABS7AAS2</accession>
<feature type="region of interest" description="Disordered" evidence="1">
    <location>
        <begin position="36"/>
        <end position="76"/>
    </location>
</feature>
<gene>
    <name evidence="2" type="ORF">KPL78_15560</name>
</gene>
<evidence type="ECO:0000313" key="2">
    <source>
        <dbReference type="EMBL" id="MBW6399278.1"/>
    </source>
</evidence>
<keyword evidence="3" id="KW-1185">Reference proteome</keyword>
<organism evidence="2 3">
    <name type="scientific">Roseomonas alba</name>
    <dbReference type="NCBI Taxonomy" id="2846776"/>
    <lineage>
        <taxon>Bacteria</taxon>
        <taxon>Pseudomonadati</taxon>
        <taxon>Pseudomonadota</taxon>
        <taxon>Alphaproteobacteria</taxon>
        <taxon>Acetobacterales</taxon>
        <taxon>Roseomonadaceae</taxon>
        <taxon>Roseomonas</taxon>
    </lineage>
</organism>
<sequence length="76" mass="8185">MQIFDRSGLFCGCILWLLTPRDPQGRLKRPRPCAAAAPAVRPDDPLGLRPAGPGRGGGGWFYSPDDGKTYGVSEEL</sequence>